<dbReference type="Pfam" id="PF01936">
    <property type="entry name" value="NYN"/>
    <property type="match status" value="1"/>
</dbReference>
<dbReference type="HOGENOM" id="CLU_943148_0_0_3"/>
<feature type="coiled-coil region" evidence="1">
    <location>
        <begin position="63"/>
        <end position="90"/>
    </location>
</feature>
<dbReference type="AlphaFoldDB" id="Q118U6"/>
<sequence>MKVNFSEVSQRHICIALFIFCSLLQRSISPLFLLPLLLQEKRNLLGQIAEVKFNNDNNNLQFLQQHSQQLNNLERQFQKGQKTVDKLQHKVQTQDTRQNLILSKSSKQSNQICLLEDRINSIQERFKSVPSKVVPIQRRTLLAIDSANLDGAAKSLNMKVDYERLKRYVNVHFGSLEARIYVGKYDNSSRQKLWFNYLEKNGYVVKTKPVTVYGNTVKANVDVDLALDIREHGVNFKNVVLCSGDGDYLPLVEQLQGLGIKVIVLASPGHTNHFLQRQADEYISLIDIMGEISDR</sequence>
<evidence type="ECO:0000259" key="2">
    <source>
        <dbReference type="Pfam" id="PF01936"/>
    </source>
</evidence>
<organism evidence="3">
    <name type="scientific">Trichodesmium erythraeum (strain IMS101)</name>
    <dbReference type="NCBI Taxonomy" id="203124"/>
    <lineage>
        <taxon>Bacteria</taxon>
        <taxon>Bacillati</taxon>
        <taxon>Cyanobacteriota</taxon>
        <taxon>Cyanophyceae</taxon>
        <taxon>Oscillatoriophycideae</taxon>
        <taxon>Oscillatoriales</taxon>
        <taxon>Microcoleaceae</taxon>
        <taxon>Trichodesmium</taxon>
    </lineage>
</organism>
<gene>
    <name evidence="3" type="ordered locus">Tery_0526</name>
</gene>
<dbReference type="KEGG" id="ter:Tery_0526"/>
<feature type="domain" description="NYN" evidence="2">
    <location>
        <begin position="139"/>
        <end position="285"/>
    </location>
</feature>
<dbReference type="eggNOG" id="COG1432">
    <property type="taxonomic scope" value="Bacteria"/>
</dbReference>
<reference evidence="3" key="1">
    <citation type="submission" date="2006-06" db="EMBL/GenBank/DDBJ databases">
        <title>Complete sequence of Trichodesmium erythraeum IMS101.</title>
        <authorList>
            <consortium name="US DOE Joint Genome Institute"/>
            <person name="Copeland A."/>
            <person name="Lucas S."/>
            <person name="Lapidus A."/>
            <person name="Barry K."/>
            <person name="Detter J.C."/>
            <person name="Glavina del Rio T."/>
            <person name="Hammon N."/>
            <person name="Israni S."/>
            <person name="Dalin E."/>
            <person name="Tice H."/>
            <person name="Pitluck S."/>
            <person name="Kiss H."/>
            <person name="Munk A.C."/>
            <person name="Brettin T."/>
            <person name="Bruce D."/>
            <person name="Han C."/>
            <person name="Tapia R."/>
            <person name="Gilna P."/>
            <person name="Schmutz J."/>
            <person name="Larimer F."/>
            <person name="Land M."/>
            <person name="Hauser L."/>
            <person name="Kyrpides N."/>
            <person name="Kim E."/>
            <person name="Richardson P."/>
        </authorList>
    </citation>
    <scope>NUCLEOTIDE SEQUENCE [LARGE SCALE GENOMIC DNA]</scope>
    <source>
        <strain evidence="3">IMS101</strain>
    </source>
</reference>
<evidence type="ECO:0000256" key="1">
    <source>
        <dbReference type="SAM" id="Coils"/>
    </source>
</evidence>
<dbReference type="Gene3D" id="3.40.50.1010">
    <property type="entry name" value="5'-nuclease"/>
    <property type="match status" value="1"/>
</dbReference>
<dbReference type="STRING" id="203124.Tery_0526"/>
<evidence type="ECO:0000313" key="3">
    <source>
        <dbReference type="EMBL" id="ABG49978.1"/>
    </source>
</evidence>
<keyword evidence="1" id="KW-0175">Coiled coil</keyword>
<name>Q118U6_TRIEI</name>
<dbReference type="PANTHER" id="PTHR35458">
    <property type="entry name" value="SLR0755 PROTEIN"/>
    <property type="match status" value="1"/>
</dbReference>
<dbReference type="OrthoDB" id="461172at2"/>
<dbReference type="RefSeq" id="WP_011610373.1">
    <property type="nucleotide sequence ID" value="NC_008312.1"/>
</dbReference>
<dbReference type="GO" id="GO:0004540">
    <property type="term" value="F:RNA nuclease activity"/>
    <property type="evidence" value="ECO:0007669"/>
    <property type="project" value="InterPro"/>
</dbReference>
<accession>Q118U6</accession>
<dbReference type="CDD" id="cd10911">
    <property type="entry name" value="PIN_LabA"/>
    <property type="match status" value="1"/>
</dbReference>
<dbReference type="InterPro" id="IPR021139">
    <property type="entry name" value="NYN"/>
</dbReference>
<dbReference type="EMBL" id="CP000393">
    <property type="protein sequence ID" value="ABG49978.1"/>
    <property type="molecule type" value="Genomic_DNA"/>
</dbReference>
<dbReference type="InterPro" id="IPR047140">
    <property type="entry name" value="LabA"/>
</dbReference>
<dbReference type="PANTHER" id="PTHR35458:SF2">
    <property type="entry name" value="SLR0755 PROTEIN"/>
    <property type="match status" value="1"/>
</dbReference>
<protein>
    <recommendedName>
        <fullName evidence="2">NYN domain-containing protein</fullName>
    </recommendedName>
</protein>
<proteinExistence type="predicted"/>